<accession>A0AAU9VJF4</accession>
<dbReference type="EMBL" id="OW659477">
    <property type="protein sequence ID" value="CAH2761665.1"/>
    <property type="molecule type" value="Genomic_DNA"/>
</dbReference>
<protein>
    <submittedName>
        <fullName evidence="3">Uncharacterized protein</fullName>
    </submittedName>
</protein>
<evidence type="ECO:0000256" key="1">
    <source>
        <dbReference type="SAM" id="Phobius"/>
    </source>
</evidence>
<keyword evidence="1" id="KW-1133">Transmembrane helix</keyword>
<evidence type="ECO:0000313" key="3">
    <source>
        <dbReference type="EMBL" id="CAH2761665.1"/>
    </source>
</evidence>
<feature type="transmembrane region" description="Helical" evidence="1">
    <location>
        <begin position="34"/>
        <end position="53"/>
    </location>
</feature>
<keyword evidence="1" id="KW-0812">Transmembrane</keyword>
<name>A0AAU9VJF4_9FIRM</name>
<feature type="transmembrane region" description="Helical" evidence="1">
    <location>
        <begin position="9"/>
        <end position="28"/>
    </location>
</feature>
<sequence>MKLKGNRNTLVLITAAILSFIAFVYIYLKQEQFTPMNISLLVILLVCSLNALLFGLYKHLSKRVNALELKFLKLIWIGLSMCLMLIAVAIVLVLVSL</sequence>
<organism evidence="3 5">
    <name type="scientific">Erysipelothrix amsterdamensis</name>
    <dbReference type="NCBI Taxonomy" id="2929157"/>
    <lineage>
        <taxon>Bacteria</taxon>
        <taxon>Bacillati</taxon>
        <taxon>Bacillota</taxon>
        <taxon>Erysipelotrichia</taxon>
        <taxon>Erysipelotrichales</taxon>
        <taxon>Erysipelotrichaceae</taxon>
        <taxon>Erysipelothrix</taxon>
    </lineage>
</organism>
<evidence type="ECO:0000313" key="4">
    <source>
        <dbReference type="Proteomes" id="UP001154095"/>
    </source>
</evidence>
<dbReference type="EMBL" id="OW659496">
    <property type="protein sequence ID" value="CAH2761664.1"/>
    <property type="molecule type" value="Genomic_DNA"/>
</dbReference>
<proteinExistence type="predicted"/>
<dbReference type="Proteomes" id="UP001154095">
    <property type="component" value="Chromosome"/>
</dbReference>
<keyword evidence="1" id="KW-0472">Membrane</keyword>
<evidence type="ECO:0000313" key="5">
    <source>
        <dbReference type="Proteomes" id="UP001154111"/>
    </source>
</evidence>
<keyword evidence="4" id="KW-1185">Reference proteome</keyword>
<feature type="transmembrane region" description="Helical" evidence="1">
    <location>
        <begin position="74"/>
        <end position="95"/>
    </location>
</feature>
<gene>
    <name evidence="3" type="ORF">ERYAMS2_00822</name>
    <name evidence="2" type="ORF">ERYAMS_00528</name>
</gene>
<dbReference type="Proteomes" id="UP001154111">
    <property type="component" value="Chromosome"/>
</dbReference>
<reference evidence="3" key="1">
    <citation type="submission" date="2022-04" db="EMBL/GenBank/DDBJ databases">
        <authorList>
            <person name="Forde T."/>
        </authorList>
    </citation>
    <scope>NUCLEOTIDE SEQUENCE</scope>
    <source>
        <strain evidence="3">A18Y016a</strain>
        <strain evidence="2">A18Y020d</strain>
    </source>
</reference>
<evidence type="ECO:0000313" key="2">
    <source>
        <dbReference type="EMBL" id="CAH2761664.1"/>
    </source>
</evidence>
<dbReference type="AlphaFoldDB" id="A0AAU9VJF4"/>